<dbReference type="RefSeq" id="WP_346226880.1">
    <property type="nucleotide sequence ID" value="NZ_JBDJAW010000013.1"/>
</dbReference>
<evidence type="ECO:0000256" key="4">
    <source>
        <dbReference type="ARBA" id="ARBA00023163"/>
    </source>
</evidence>
<dbReference type="InterPro" id="IPR046531">
    <property type="entry name" value="DUF6596"/>
</dbReference>
<dbReference type="Pfam" id="PF20239">
    <property type="entry name" value="DUF6596"/>
    <property type="match status" value="1"/>
</dbReference>
<dbReference type="EMBL" id="JBDJAW010000013">
    <property type="protein sequence ID" value="MEN3536891.1"/>
    <property type="molecule type" value="Genomic_DNA"/>
</dbReference>
<keyword evidence="4" id="KW-0804">Transcription</keyword>
<evidence type="ECO:0000259" key="8">
    <source>
        <dbReference type="Pfam" id="PF20239"/>
    </source>
</evidence>
<organism evidence="9 10">
    <name type="scientific">Microbispora maris</name>
    <dbReference type="NCBI Taxonomy" id="3144104"/>
    <lineage>
        <taxon>Bacteria</taxon>
        <taxon>Bacillati</taxon>
        <taxon>Actinomycetota</taxon>
        <taxon>Actinomycetes</taxon>
        <taxon>Streptosporangiales</taxon>
        <taxon>Streptosporangiaceae</taxon>
        <taxon>Microbispora</taxon>
    </lineage>
</organism>
<proteinExistence type="inferred from homology"/>
<keyword evidence="10" id="KW-1185">Reference proteome</keyword>
<evidence type="ECO:0000256" key="5">
    <source>
        <dbReference type="SAM" id="MobiDB-lite"/>
    </source>
</evidence>
<dbReference type="InterPro" id="IPR036388">
    <property type="entry name" value="WH-like_DNA-bd_sf"/>
</dbReference>
<dbReference type="Gene3D" id="1.10.1740.10">
    <property type="match status" value="1"/>
</dbReference>
<dbReference type="PANTHER" id="PTHR47756:SF2">
    <property type="entry name" value="BLL6612 PROTEIN"/>
    <property type="match status" value="1"/>
</dbReference>
<dbReference type="SUPFAM" id="SSF88946">
    <property type="entry name" value="Sigma2 domain of RNA polymerase sigma factors"/>
    <property type="match status" value="1"/>
</dbReference>
<evidence type="ECO:0000259" key="7">
    <source>
        <dbReference type="Pfam" id="PF08281"/>
    </source>
</evidence>
<accession>A0ABV0ARH4</accession>
<dbReference type="Pfam" id="PF04542">
    <property type="entry name" value="Sigma70_r2"/>
    <property type="match status" value="1"/>
</dbReference>
<evidence type="ECO:0000256" key="1">
    <source>
        <dbReference type="ARBA" id="ARBA00010641"/>
    </source>
</evidence>
<feature type="domain" description="RNA polymerase sigma-70 region 2" evidence="6">
    <location>
        <begin position="19"/>
        <end position="78"/>
    </location>
</feature>
<feature type="domain" description="RNA polymerase sigma factor 70 region 4 type 2" evidence="7">
    <location>
        <begin position="117"/>
        <end position="168"/>
    </location>
</feature>
<name>A0ABV0ARH4_9ACTN</name>
<dbReference type="InterPro" id="IPR013325">
    <property type="entry name" value="RNA_pol_sigma_r2"/>
</dbReference>
<feature type="domain" description="DUF6596" evidence="8">
    <location>
        <begin position="186"/>
        <end position="286"/>
    </location>
</feature>
<dbReference type="InterPro" id="IPR014284">
    <property type="entry name" value="RNA_pol_sigma-70_dom"/>
</dbReference>
<dbReference type="SUPFAM" id="SSF88659">
    <property type="entry name" value="Sigma3 and sigma4 domains of RNA polymerase sigma factors"/>
    <property type="match status" value="1"/>
</dbReference>
<dbReference type="Pfam" id="PF08281">
    <property type="entry name" value="Sigma70_r4_2"/>
    <property type="match status" value="1"/>
</dbReference>
<feature type="compositionally biased region" description="Basic and acidic residues" evidence="5">
    <location>
        <begin position="99"/>
        <end position="108"/>
    </location>
</feature>
<evidence type="ECO:0000259" key="6">
    <source>
        <dbReference type="Pfam" id="PF04542"/>
    </source>
</evidence>
<dbReference type="Proteomes" id="UP001447516">
    <property type="component" value="Unassembled WGS sequence"/>
</dbReference>
<keyword evidence="3" id="KW-0731">Sigma factor</keyword>
<evidence type="ECO:0000256" key="3">
    <source>
        <dbReference type="ARBA" id="ARBA00023082"/>
    </source>
</evidence>
<evidence type="ECO:0000313" key="9">
    <source>
        <dbReference type="EMBL" id="MEN3536891.1"/>
    </source>
</evidence>
<dbReference type="PANTHER" id="PTHR47756">
    <property type="entry name" value="BLL6612 PROTEIN-RELATED"/>
    <property type="match status" value="1"/>
</dbReference>
<dbReference type="NCBIfam" id="TIGR02937">
    <property type="entry name" value="sigma70-ECF"/>
    <property type="match status" value="1"/>
</dbReference>
<feature type="region of interest" description="Disordered" evidence="5">
    <location>
        <begin position="87"/>
        <end position="108"/>
    </location>
</feature>
<sequence>MSGADVTRVVEEAFREEWGRVVAMLIRLTGDWDLAEECAQDAFAQALARWPRDGVPRRPGAWLTTAARNRALDRFRRGTAEAARLRALASAPAGPGPEPRPESAEEDHVPDDRLRLMFTCCHPALPLEAQVALTLRTLAGLTTAEIAAAFMVPEATMAQRLVRAKRKIRNAGIPYRVPPAHLLAERTAGVLGVLYVLFTEGYSASGGPSPARPELTVEAIRLARVLAGLMPGEPEAQGLLALMLLQDSRRAARFDEAGDIVTLEFQDRAKWDHDEIEEGLRLLDDALARRRPGPYQVQAAIAACHATALDPDDTDWPQIAGLYGELARLAPSPVVELNRAVAVAMADGPLAGLRLVDELRAAGELAGHHLLAATRADLLRRLGRTADATQAYGEALALAPTDAERRYLARRLTETGGT</sequence>
<comment type="similarity">
    <text evidence="1">Belongs to the sigma-70 factor family. ECF subfamily.</text>
</comment>
<evidence type="ECO:0000256" key="2">
    <source>
        <dbReference type="ARBA" id="ARBA00023015"/>
    </source>
</evidence>
<reference evidence="9 10" key="1">
    <citation type="submission" date="2024-05" db="EMBL/GenBank/DDBJ databases">
        <title>Microbispora sp.ZYX-F-249.</title>
        <authorList>
            <person name="Xie H."/>
        </authorList>
    </citation>
    <scope>NUCLEOTIDE SEQUENCE [LARGE SCALE GENOMIC DNA]</scope>
    <source>
        <strain evidence="9 10">ZYX-F-249</strain>
    </source>
</reference>
<dbReference type="InterPro" id="IPR013249">
    <property type="entry name" value="RNA_pol_sigma70_r4_t2"/>
</dbReference>
<evidence type="ECO:0000313" key="10">
    <source>
        <dbReference type="Proteomes" id="UP001447516"/>
    </source>
</evidence>
<gene>
    <name evidence="9" type="ORF">AAH991_17395</name>
</gene>
<comment type="caution">
    <text evidence="9">The sequence shown here is derived from an EMBL/GenBank/DDBJ whole genome shotgun (WGS) entry which is preliminary data.</text>
</comment>
<dbReference type="InterPro" id="IPR013324">
    <property type="entry name" value="RNA_pol_sigma_r3/r4-like"/>
</dbReference>
<protein>
    <submittedName>
        <fullName evidence="9">RNA polymerase sigma factor</fullName>
    </submittedName>
</protein>
<dbReference type="InterPro" id="IPR007627">
    <property type="entry name" value="RNA_pol_sigma70_r2"/>
</dbReference>
<keyword evidence="2" id="KW-0805">Transcription regulation</keyword>
<dbReference type="Gene3D" id="1.10.10.10">
    <property type="entry name" value="Winged helix-like DNA-binding domain superfamily/Winged helix DNA-binding domain"/>
    <property type="match status" value="1"/>
</dbReference>